<dbReference type="EMBL" id="FNYW01000003">
    <property type="protein sequence ID" value="SEI56475.1"/>
    <property type="molecule type" value="Genomic_DNA"/>
</dbReference>
<dbReference type="SUPFAM" id="SSF51215">
    <property type="entry name" value="Regulatory protein AraC"/>
    <property type="match status" value="1"/>
</dbReference>
<dbReference type="PANTHER" id="PTHR43280">
    <property type="entry name" value="ARAC-FAMILY TRANSCRIPTIONAL REGULATOR"/>
    <property type="match status" value="1"/>
</dbReference>
<dbReference type="InterPro" id="IPR003313">
    <property type="entry name" value="AraC-bd"/>
</dbReference>
<dbReference type="RefSeq" id="WP_091632752.1">
    <property type="nucleotide sequence ID" value="NZ_FNYW01000003.1"/>
</dbReference>
<name>A0A1H6RY86_9LACT</name>
<evidence type="ECO:0000259" key="4">
    <source>
        <dbReference type="PROSITE" id="PS01124"/>
    </source>
</evidence>
<accession>A0A1H6RY86</accession>
<dbReference type="STRING" id="1130080.SAMN04488113_10379"/>
<dbReference type="InterPro" id="IPR037923">
    <property type="entry name" value="HTH-like"/>
</dbReference>
<gene>
    <name evidence="5" type="ORF">SAMN04488113_10379</name>
</gene>
<organism evidence="5 6">
    <name type="scientific">Alkalibacterium gilvum</name>
    <dbReference type="NCBI Taxonomy" id="1130080"/>
    <lineage>
        <taxon>Bacteria</taxon>
        <taxon>Bacillati</taxon>
        <taxon>Bacillota</taxon>
        <taxon>Bacilli</taxon>
        <taxon>Lactobacillales</taxon>
        <taxon>Carnobacteriaceae</taxon>
        <taxon>Alkalibacterium</taxon>
    </lineage>
</organism>
<dbReference type="SUPFAM" id="SSF46689">
    <property type="entry name" value="Homeodomain-like"/>
    <property type="match status" value="2"/>
</dbReference>
<dbReference type="OrthoDB" id="182534at2"/>
<keyword evidence="1" id="KW-0805">Transcription regulation</keyword>
<dbReference type="Gene3D" id="1.10.10.60">
    <property type="entry name" value="Homeodomain-like"/>
    <property type="match status" value="2"/>
</dbReference>
<evidence type="ECO:0000256" key="3">
    <source>
        <dbReference type="ARBA" id="ARBA00023163"/>
    </source>
</evidence>
<dbReference type="SMART" id="SM00342">
    <property type="entry name" value="HTH_ARAC"/>
    <property type="match status" value="1"/>
</dbReference>
<dbReference type="Gene3D" id="2.60.120.10">
    <property type="entry name" value="Jelly Rolls"/>
    <property type="match status" value="1"/>
</dbReference>
<dbReference type="InterPro" id="IPR020449">
    <property type="entry name" value="Tscrpt_reg_AraC-type_HTH"/>
</dbReference>
<evidence type="ECO:0000313" key="6">
    <source>
        <dbReference type="Proteomes" id="UP000198564"/>
    </source>
</evidence>
<keyword evidence="6" id="KW-1185">Reference proteome</keyword>
<dbReference type="PRINTS" id="PR00032">
    <property type="entry name" value="HTHARAC"/>
</dbReference>
<feature type="domain" description="HTH araC/xylS-type" evidence="4">
    <location>
        <begin position="173"/>
        <end position="271"/>
    </location>
</feature>
<dbReference type="PANTHER" id="PTHR43280:SF28">
    <property type="entry name" value="HTH-TYPE TRANSCRIPTIONAL ACTIVATOR RHAS"/>
    <property type="match status" value="1"/>
</dbReference>
<dbReference type="Pfam" id="PF02311">
    <property type="entry name" value="AraC_binding"/>
    <property type="match status" value="1"/>
</dbReference>
<sequence length="278" mass="32478">MAYEIHKIKDEIKRLPVRLLYVTHSSYDKGWHSRPHSHDFVELFYIVKGEGAFVVNDSEYHVEKDQLVIIDANVSHTEKSSNEDSLEYITLGFDGITFGKNKNNIKETIIIYEDTLLEIFSLVDFLLKELKKNQDQAFHISRNILEIIILKINQFHNVEIQESSNQRIKSNVYELIKYIDLNYSEWITLDDLANISHLNKYYLSHTFKNETGLSPIDYLNQTRIKNAKILLESTNYSISDIAGFTGFSSQSFFSQRFKKMTSVSPSKYREQQQADLIQ</sequence>
<dbReference type="InterPro" id="IPR018060">
    <property type="entry name" value="HTH_AraC"/>
</dbReference>
<dbReference type="InterPro" id="IPR009057">
    <property type="entry name" value="Homeodomain-like_sf"/>
</dbReference>
<dbReference type="GO" id="GO:0003700">
    <property type="term" value="F:DNA-binding transcription factor activity"/>
    <property type="evidence" value="ECO:0007669"/>
    <property type="project" value="InterPro"/>
</dbReference>
<dbReference type="PROSITE" id="PS01124">
    <property type="entry name" value="HTH_ARAC_FAMILY_2"/>
    <property type="match status" value="1"/>
</dbReference>
<protein>
    <submittedName>
        <fullName evidence="5">AraC-type DNA-binding protein</fullName>
    </submittedName>
</protein>
<evidence type="ECO:0000256" key="2">
    <source>
        <dbReference type="ARBA" id="ARBA00023125"/>
    </source>
</evidence>
<dbReference type="AlphaFoldDB" id="A0A1H6RY86"/>
<keyword evidence="2 5" id="KW-0238">DNA-binding</keyword>
<keyword evidence="3" id="KW-0804">Transcription</keyword>
<evidence type="ECO:0000313" key="5">
    <source>
        <dbReference type="EMBL" id="SEI56475.1"/>
    </source>
</evidence>
<reference evidence="6" key="1">
    <citation type="submission" date="2016-10" db="EMBL/GenBank/DDBJ databases">
        <authorList>
            <person name="Varghese N."/>
            <person name="Submissions S."/>
        </authorList>
    </citation>
    <scope>NUCLEOTIDE SEQUENCE [LARGE SCALE GENOMIC DNA]</scope>
    <source>
        <strain evidence="6">DSM 25751</strain>
    </source>
</reference>
<dbReference type="Proteomes" id="UP000198564">
    <property type="component" value="Unassembled WGS sequence"/>
</dbReference>
<dbReference type="Pfam" id="PF12833">
    <property type="entry name" value="HTH_18"/>
    <property type="match status" value="1"/>
</dbReference>
<proteinExistence type="predicted"/>
<dbReference type="InterPro" id="IPR014710">
    <property type="entry name" value="RmlC-like_jellyroll"/>
</dbReference>
<dbReference type="GO" id="GO:0043565">
    <property type="term" value="F:sequence-specific DNA binding"/>
    <property type="evidence" value="ECO:0007669"/>
    <property type="project" value="InterPro"/>
</dbReference>
<evidence type="ECO:0000256" key="1">
    <source>
        <dbReference type="ARBA" id="ARBA00023015"/>
    </source>
</evidence>